<name>A0A931MKQ0_9SPHN</name>
<dbReference type="GO" id="GO:0009410">
    <property type="term" value="P:response to xenobiotic stimulus"/>
    <property type="evidence" value="ECO:0007669"/>
    <property type="project" value="InterPro"/>
</dbReference>
<organism evidence="1 2">
    <name type="scientific">Novosphingobium aureum</name>
    <dbReference type="NCBI Taxonomy" id="2792964"/>
    <lineage>
        <taxon>Bacteria</taxon>
        <taxon>Pseudomonadati</taxon>
        <taxon>Pseudomonadota</taxon>
        <taxon>Alphaproteobacteria</taxon>
        <taxon>Sphingomonadales</taxon>
        <taxon>Sphingomonadaceae</taxon>
        <taxon>Novosphingobium</taxon>
    </lineage>
</organism>
<dbReference type="AlphaFoldDB" id="A0A931MKQ0"/>
<dbReference type="InterPro" id="IPR008990">
    <property type="entry name" value="Elect_transpt_acc-like_dom_sf"/>
</dbReference>
<dbReference type="Proteomes" id="UP000617634">
    <property type="component" value="Unassembled WGS sequence"/>
</dbReference>
<dbReference type="Gene3D" id="2.30.30.60">
    <property type="match status" value="1"/>
</dbReference>
<sequence length="168" mass="18459">MTTQPNEALVEAVAQALCRAGGYGLCVGQCHTERCMDAVEHYGRTARAIIPIVQKAAGQPEGARWGMGDLVQKKRNSKWRGKVVGFYQTEATPIGYAVESALEEGSVQVWPEAALEDWDGVTDRQAVEAEVVAYFDKRRQETGSADGWNITMLALEIERGEHHTLPRG</sequence>
<accession>A0A931MKQ0</accession>
<protein>
    <submittedName>
        <fullName evidence="1">Uncharacterized protein</fullName>
    </submittedName>
</protein>
<dbReference type="Pfam" id="PF06442">
    <property type="entry name" value="DHFR_2"/>
    <property type="match status" value="1"/>
</dbReference>
<comment type="caution">
    <text evidence="1">The sequence shown here is derived from an EMBL/GenBank/DDBJ whole genome shotgun (WGS) entry which is preliminary data.</text>
</comment>
<evidence type="ECO:0000313" key="2">
    <source>
        <dbReference type="Proteomes" id="UP000617634"/>
    </source>
</evidence>
<reference evidence="1" key="1">
    <citation type="submission" date="2020-11" db="EMBL/GenBank/DDBJ databases">
        <title>Novosphingobium aureum sp. nov., a marine bacterium isolated from sediment of a salt flat.</title>
        <authorList>
            <person name="Yoo Y."/>
            <person name="Kim J.-J."/>
        </authorList>
    </citation>
    <scope>NUCLEOTIDE SEQUENCE</scope>
    <source>
        <strain evidence="1">YJ-S2-02</strain>
    </source>
</reference>
<dbReference type="InterPro" id="IPR009159">
    <property type="entry name" value="Dhfr_type_II"/>
</dbReference>
<dbReference type="SUPFAM" id="SSF50090">
    <property type="entry name" value="Electron transport accessory proteins"/>
    <property type="match status" value="1"/>
</dbReference>
<dbReference type="InterPro" id="IPR023408">
    <property type="entry name" value="MscS_beta-dom_sf"/>
</dbReference>
<dbReference type="RefSeq" id="WP_197162383.1">
    <property type="nucleotide sequence ID" value="NZ_JADZGI010000001.1"/>
</dbReference>
<dbReference type="GO" id="GO:0004146">
    <property type="term" value="F:dihydrofolate reductase activity"/>
    <property type="evidence" value="ECO:0007669"/>
    <property type="project" value="InterPro"/>
</dbReference>
<evidence type="ECO:0000313" key="1">
    <source>
        <dbReference type="EMBL" id="MBH0112690.1"/>
    </source>
</evidence>
<dbReference type="EMBL" id="JADZGI010000001">
    <property type="protein sequence ID" value="MBH0112690.1"/>
    <property type="molecule type" value="Genomic_DNA"/>
</dbReference>
<proteinExistence type="predicted"/>
<gene>
    <name evidence="1" type="ORF">I5E68_06965</name>
</gene>
<keyword evidence="2" id="KW-1185">Reference proteome</keyword>